<name>A0A0A9Y858_LYGHE</name>
<dbReference type="PANTHER" id="PTHR22954:SF3">
    <property type="entry name" value="PROTEIN CBG08539"/>
    <property type="match status" value="1"/>
</dbReference>
<reference evidence="1" key="2">
    <citation type="submission" date="2014-07" db="EMBL/GenBank/DDBJ databases">
        <authorList>
            <person name="Hull J."/>
        </authorList>
    </citation>
    <scope>NUCLEOTIDE SEQUENCE</scope>
</reference>
<dbReference type="PANTHER" id="PTHR22954">
    <property type="entry name" value="RETROVIRAL PROTEASE-RELATED"/>
    <property type="match status" value="1"/>
</dbReference>
<feature type="non-terminal residue" evidence="1">
    <location>
        <position position="241"/>
    </location>
</feature>
<sequence length="241" mass="27340">MDEATAEQISSLKETLNARMAEIKEITNQARLAKDDETQFFLFKGMYVDLKLIYGEFKDTYTELVNTYKSAGSSPTDIETKNAAAIRRYYFECNAVYEKYMNPTPIPRAPAIPAIQSTSTTDGSTVLQGSRMFARKSHLPEIKLPKFDGQISEWITFRDTYLSLIHNSDVLSDMEKYHYLVSAVTGTAKAHLKSVPFTEENYAQAWKALTDTYNNNRMLASNYLKALFDFKPLTGKPTLNS</sequence>
<evidence type="ECO:0000313" key="1">
    <source>
        <dbReference type="EMBL" id="JAG29247.1"/>
    </source>
</evidence>
<dbReference type="EMBL" id="GBHO01014357">
    <property type="protein sequence ID" value="JAG29247.1"/>
    <property type="molecule type" value="Transcribed_RNA"/>
</dbReference>
<dbReference type="AlphaFoldDB" id="A0A0A9Y858"/>
<proteinExistence type="predicted"/>
<gene>
    <name evidence="1" type="primary">rapI</name>
    <name evidence="1" type="ORF">CM83_8917</name>
</gene>
<protein>
    <submittedName>
        <fullName evidence="1">Response regulator aspartate phosphatase I</fullName>
    </submittedName>
</protein>
<dbReference type="Pfam" id="PF03564">
    <property type="entry name" value="DUF1759"/>
    <property type="match status" value="1"/>
</dbReference>
<accession>A0A0A9Y858</accession>
<reference evidence="1" key="1">
    <citation type="journal article" date="2014" name="PLoS ONE">
        <title>Transcriptome-Based Identification of ABC Transporters in the Western Tarnished Plant Bug Lygus hesperus.</title>
        <authorList>
            <person name="Hull J.J."/>
            <person name="Chaney K."/>
            <person name="Geib S.M."/>
            <person name="Fabrick J.A."/>
            <person name="Brent C.S."/>
            <person name="Walsh D."/>
            <person name="Lavine L.C."/>
        </authorList>
    </citation>
    <scope>NUCLEOTIDE SEQUENCE</scope>
</reference>
<dbReference type="InterPro" id="IPR005312">
    <property type="entry name" value="DUF1759"/>
</dbReference>
<organism evidence="1">
    <name type="scientific">Lygus hesperus</name>
    <name type="common">Western plant bug</name>
    <dbReference type="NCBI Taxonomy" id="30085"/>
    <lineage>
        <taxon>Eukaryota</taxon>
        <taxon>Metazoa</taxon>
        <taxon>Ecdysozoa</taxon>
        <taxon>Arthropoda</taxon>
        <taxon>Hexapoda</taxon>
        <taxon>Insecta</taxon>
        <taxon>Pterygota</taxon>
        <taxon>Neoptera</taxon>
        <taxon>Paraneoptera</taxon>
        <taxon>Hemiptera</taxon>
        <taxon>Heteroptera</taxon>
        <taxon>Panheteroptera</taxon>
        <taxon>Cimicomorpha</taxon>
        <taxon>Miridae</taxon>
        <taxon>Mirini</taxon>
        <taxon>Lygus</taxon>
    </lineage>
</organism>